<keyword evidence="5" id="KW-0658">Purine biosynthesis</keyword>
<sequence length="233" mass="25951">MSLLHRGKTKDVYSHGDHTIELKFTDRVTLNDAGEIDPGGNNVSEVLLDGQGFACLSMTTAIFDYLAKNGIPTHMVSYDLDNLSMVARKAETFKPGLEWVCRWRGTGSFVRRYHNIPGVSEGMVLPTPVHEITIKDDEGGDPMIVPDSIVALNMIPRDQLDELIALNTKTMSLLRDFYLEKGLDLWDIKIEWGKDAETGKLMLIDEVSANGCRAFDMKGNRIVGQELSACFRA</sequence>
<evidence type="ECO:0000256" key="7">
    <source>
        <dbReference type="ARBA" id="ARBA00048475"/>
    </source>
</evidence>
<name>A0A9E9LY03_9BURK</name>
<dbReference type="PANTHER" id="PTHR43599">
    <property type="entry name" value="MULTIFUNCTIONAL PROTEIN ADE2"/>
    <property type="match status" value="1"/>
</dbReference>
<dbReference type="KEGG" id="ovb:NB640_01540"/>
<dbReference type="GO" id="GO:0004639">
    <property type="term" value="F:phosphoribosylaminoimidazolesuccinocarboxamide synthase activity"/>
    <property type="evidence" value="ECO:0007669"/>
    <property type="project" value="UniProtKB-EC"/>
</dbReference>
<protein>
    <recommendedName>
        <fullName evidence="2">phosphoribosylaminoimidazolesuccinocarboxamide synthase</fullName>
        <ecNumber evidence="2">6.3.2.6</ecNumber>
    </recommendedName>
</protein>
<dbReference type="GO" id="GO:0006164">
    <property type="term" value="P:purine nucleotide biosynthetic process"/>
    <property type="evidence" value="ECO:0007669"/>
    <property type="project" value="UniProtKB-KW"/>
</dbReference>
<dbReference type="EMBL" id="CP098242">
    <property type="protein sequence ID" value="WAW10376.1"/>
    <property type="molecule type" value="Genomic_DNA"/>
</dbReference>
<evidence type="ECO:0000256" key="2">
    <source>
        <dbReference type="ARBA" id="ARBA00012217"/>
    </source>
</evidence>
<evidence type="ECO:0000256" key="4">
    <source>
        <dbReference type="ARBA" id="ARBA00022741"/>
    </source>
</evidence>
<dbReference type="Gene3D" id="3.30.470.20">
    <property type="entry name" value="ATP-grasp fold, B domain"/>
    <property type="match status" value="1"/>
</dbReference>
<evidence type="ECO:0000313" key="10">
    <source>
        <dbReference type="Proteomes" id="UP001156215"/>
    </source>
</evidence>
<evidence type="ECO:0000256" key="3">
    <source>
        <dbReference type="ARBA" id="ARBA00022598"/>
    </source>
</evidence>
<dbReference type="AlphaFoldDB" id="A0A9E9LY03"/>
<reference evidence="9" key="1">
    <citation type="journal article" date="2022" name="Front. Microbiol.">
        <title>New perspectives on an old grouping: The genomic and phenotypic variability of Oxalobacter formigenes and the implications for calcium oxalate stone prevention.</title>
        <authorList>
            <person name="Chmiel J.A."/>
            <person name="Carr C."/>
            <person name="Stuivenberg G.A."/>
            <person name="Venema R."/>
            <person name="Chanyi R.M."/>
            <person name="Al K.F."/>
            <person name="Giguere D."/>
            <person name="Say H."/>
            <person name="Akouris P.P."/>
            <person name="Dominguez Romero S.A."/>
            <person name="Kwong A."/>
            <person name="Tai V."/>
            <person name="Koval S.F."/>
            <person name="Razvi H."/>
            <person name="Bjazevic J."/>
            <person name="Burton J.P."/>
        </authorList>
    </citation>
    <scope>NUCLEOTIDE SEQUENCE</scope>
    <source>
        <strain evidence="9">WoOx3</strain>
    </source>
</reference>
<organism evidence="9 10">
    <name type="scientific">Oxalobacter vibrioformis</name>
    <dbReference type="NCBI Taxonomy" id="933080"/>
    <lineage>
        <taxon>Bacteria</taxon>
        <taxon>Pseudomonadati</taxon>
        <taxon>Pseudomonadota</taxon>
        <taxon>Betaproteobacteria</taxon>
        <taxon>Burkholderiales</taxon>
        <taxon>Oxalobacteraceae</taxon>
        <taxon>Oxalobacter</taxon>
    </lineage>
</organism>
<dbReference type="SUPFAM" id="SSF56104">
    <property type="entry name" value="SAICAR synthase-like"/>
    <property type="match status" value="1"/>
</dbReference>
<proteinExistence type="predicted"/>
<evidence type="ECO:0000256" key="5">
    <source>
        <dbReference type="ARBA" id="ARBA00022755"/>
    </source>
</evidence>
<dbReference type="Pfam" id="PF01259">
    <property type="entry name" value="SAICAR_synt"/>
    <property type="match status" value="1"/>
</dbReference>
<keyword evidence="3" id="KW-0436">Ligase</keyword>
<dbReference type="PANTHER" id="PTHR43599:SF3">
    <property type="entry name" value="SI:DKEY-6E2.2"/>
    <property type="match status" value="1"/>
</dbReference>
<keyword evidence="4" id="KW-0547">Nucleotide-binding</keyword>
<comment type="catalytic activity">
    <reaction evidence="7">
        <text>5-amino-1-(5-phospho-D-ribosyl)imidazole-4-carboxylate + L-aspartate + ATP = (2S)-2-[5-amino-1-(5-phospho-beta-D-ribosyl)imidazole-4-carboxamido]succinate + ADP + phosphate + 2 H(+)</text>
        <dbReference type="Rhea" id="RHEA:22628"/>
        <dbReference type="ChEBI" id="CHEBI:15378"/>
        <dbReference type="ChEBI" id="CHEBI:29991"/>
        <dbReference type="ChEBI" id="CHEBI:30616"/>
        <dbReference type="ChEBI" id="CHEBI:43474"/>
        <dbReference type="ChEBI" id="CHEBI:58443"/>
        <dbReference type="ChEBI" id="CHEBI:77657"/>
        <dbReference type="ChEBI" id="CHEBI:456216"/>
        <dbReference type="EC" id="6.3.2.6"/>
    </reaction>
</comment>
<keyword evidence="6" id="KW-0067">ATP-binding</keyword>
<feature type="domain" description="SAICAR synthetase/ADE2 N-terminal" evidence="8">
    <location>
        <begin position="4"/>
        <end position="219"/>
    </location>
</feature>
<accession>A0A9E9LY03</accession>
<evidence type="ECO:0000256" key="1">
    <source>
        <dbReference type="ARBA" id="ARBA00004672"/>
    </source>
</evidence>
<evidence type="ECO:0000313" key="9">
    <source>
        <dbReference type="EMBL" id="WAW10376.1"/>
    </source>
</evidence>
<evidence type="ECO:0000256" key="6">
    <source>
        <dbReference type="ARBA" id="ARBA00022840"/>
    </source>
</evidence>
<dbReference type="Proteomes" id="UP001156215">
    <property type="component" value="Chromosome"/>
</dbReference>
<dbReference type="EC" id="6.3.2.6" evidence="2"/>
<dbReference type="Gene3D" id="3.30.200.20">
    <property type="entry name" value="Phosphorylase Kinase, domain 1"/>
    <property type="match status" value="1"/>
</dbReference>
<keyword evidence="10" id="KW-1185">Reference proteome</keyword>
<dbReference type="GO" id="GO:0005524">
    <property type="term" value="F:ATP binding"/>
    <property type="evidence" value="ECO:0007669"/>
    <property type="project" value="UniProtKB-KW"/>
</dbReference>
<dbReference type="InterPro" id="IPR028923">
    <property type="entry name" value="SAICAR_synt/ADE2_N"/>
</dbReference>
<evidence type="ECO:0000259" key="8">
    <source>
        <dbReference type="Pfam" id="PF01259"/>
    </source>
</evidence>
<dbReference type="InterPro" id="IPR050089">
    <property type="entry name" value="SAICAR_synthetase"/>
</dbReference>
<gene>
    <name evidence="9" type="ORF">NB640_01540</name>
</gene>
<dbReference type="RefSeq" id="WP_269309388.1">
    <property type="nucleotide sequence ID" value="NZ_CP098242.1"/>
</dbReference>
<comment type="pathway">
    <text evidence="1">Purine metabolism; IMP biosynthesis via de novo pathway; 5-amino-1-(5-phospho-D-ribosyl)imidazole-4-carboxamide from 5-amino-1-(5-phospho-D-ribosyl)imidazole-4-carboxylate: step 1/2.</text>
</comment>